<accession>A0AAV2U0Y5</accession>
<dbReference type="AlphaFoldDB" id="A0AAV2U0Y5"/>
<evidence type="ECO:0008006" key="3">
    <source>
        <dbReference type="Google" id="ProtNLM"/>
    </source>
</evidence>
<evidence type="ECO:0000313" key="2">
    <source>
        <dbReference type="Proteomes" id="UP001497525"/>
    </source>
</evidence>
<comment type="caution">
    <text evidence="1">The sequence shown here is derived from an EMBL/GenBank/DDBJ whole genome shotgun (WGS) entry which is preliminary data.</text>
</comment>
<reference evidence="1" key="1">
    <citation type="submission" date="2024-06" db="EMBL/GenBank/DDBJ databases">
        <authorList>
            <person name="Liu X."/>
            <person name="Lenzi L."/>
            <person name="Haldenby T S."/>
            <person name="Uol C."/>
        </authorList>
    </citation>
    <scope>NUCLEOTIDE SEQUENCE</scope>
</reference>
<organism evidence="1 2">
    <name type="scientific">Calicophoron daubneyi</name>
    <name type="common">Rumen fluke</name>
    <name type="synonym">Paramphistomum daubneyi</name>
    <dbReference type="NCBI Taxonomy" id="300641"/>
    <lineage>
        <taxon>Eukaryota</taxon>
        <taxon>Metazoa</taxon>
        <taxon>Spiralia</taxon>
        <taxon>Lophotrochozoa</taxon>
        <taxon>Platyhelminthes</taxon>
        <taxon>Trematoda</taxon>
        <taxon>Digenea</taxon>
        <taxon>Plagiorchiida</taxon>
        <taxon>Pronocephalata</taxon>
        <taxon>Paramphistomoidea</taxon>
        <taxon>Paramphistomidae</taxon>
        <taxon>Calicophoron</taxon>
    </lineage>
</organism>
<dbReference type="EMBL" id="CAXLJL010000889">
    <property type="protein sequence ID" value="CAL5141489.1"/>
    <property type="molecule type" value="Genomic_DNA"/>
</dbReference>
<protein>
    <recommendedName>
        <fullName evidence="3">SFI1</fullName>
    </recommendedName>
</protein>
<sequence>MKAESAPTISLIPDSVEHSHPSFELRCRKRDILKLLNQNFTRLEKSMEIKLPRREVLSSLAFSRTVTCGPCLSLNDLKYPRRISDTKRERLEKFHTTVEFVDRSGSFMGSPINSDTLIFSENPASELSPYSDEPSLKITTEFSAAKQSTNEPTELNVYETLSKHSSTGMTYSKGSAKNSVSLLEVACAHHRKNSLYRFFKCWSAYCQKRSKQGKILQDFKQMTKRRTLSKVFHVWSYTLVRIAEAKQLYKHACLSNTFVHWRSHTKKQRCLLQIACLHDVKICQQRVFWTWRQNSQLSSNQSEKVECLLKLIHLQRIRKCFSAWRSYITYPPRICTELEFILIRRQTTLILEVWRSWVSFIRTCHEAVDMASQFRRLQNFRTLSVIFNGWRAWTVRQKSVVTFRNSSRWRVLTTVFANWRRWTSSRRTKRNLSDSLIEVSNSRLHSLRLRHWIRRWQLALQTKQKTELAKIHANNVLIKRFIYHWRSACEQRKRKYSMKCAAERFHTITVLASCLSTWWKIFEETRRSNQLNRLALFRWSMCLQARVWSAWRLYVEEQRIESARIEAASSRFRLRYAREAVRILLSRALEERHYRHEKYCEKYWRSDHSTYYLVLNAATHWYWWMNKQKNNYSQLPPAPADPCESHKLSTANPVSCEDESGKSCLRCCEPMFPEFLIPVLQKEGITIPHPRFGRPNSTVSTLDVRAPVPLEPTVPVKVPDLNSHSLIDSNAPMCSSSQSCSDACLEAANELIRRLREILLVLNLKKQKLRLIKLGCLLSEEHQESFTECLEQNIHEHKVIFRRLLRDATNIFEQTLL</sequence>
<dbReference type="InterPro" id="IPR052270">
    <property type="entry name" value="CACF_protein"/>
</dbReference>
<name>A0AAV2U0Y5_CALDB</name>
<evidence type="ECO:0000313" key="1">
    <source>
        <dbReference type="EMBL" id="CAL5141489.1"/>
    </source>
</evidence>
<proteinExistence type="predicted"/>
<dbReference type="PANTHER" id="PTHR22028">
    <property type="entry name" value="SFI1 SPINDLE BODY DOMAIN-CONTAINING PROTEIN-RELATED"/>
    <property type="match status" value="1"/>
</dbReference>
<dbReference type="Proteomes" id="UP001497525">
    <property type="component" value="Unassembled WGS sequence"/>
</dbReference>
<gene>
    <name evidence="1" type="ORF">CDAUBV1_LOCUS16727</name>
</gene>